<sequence>MSFFLTTKRIPPSPSLCLSKEMLALYSLAVVCCLMVEARPMRHPSPFKVPLVRGASSSSQSFAIAKVPQVSYQHGSGYYGDITIGEPPQKFQVVFDTGSSDVWVVSSKCSSTGCANHHQYSSHLSASYESLGGGSDEEEEEEQEDEDEEGDGGMMEVSYGTGHVRAWLGQETVGVGGLVLKNQVIGEATSLSHDFMGTPFDGIFGLGLAPLASSHQAPPFYTMMQAGLVDEAVFALYVQGKGGELDLGGIDTSRFHGPLVYAPLTDDHYWQIQLDDITLDSLMLGSRKAIVDSGTTLIIVTPEDAEHIHGAIPGAVNNGDSTWSVPCAATNLPALSFMLGDDIMVLPGAAYILDPLHSSNSMCLSGISGQALDHDDNAWILGDVFMKHYYTVFDYGRKQIGFGLAVTDPKYS</sequence>
<dbReference type="Proteomes" id="UP000078561">
    <property type="component" value="Unassembled WGS sequence"/>
</dbReference>
<keyword evidence="5" id="KW-0645">Protease</keyword>
<dbReference type="InterPro" id="IPR021109">
    <property type="entry name" value="Peptidase_aspartic_dom_sf"/>
</dbReference>
<feature type="region of interest" description="Disordered" evidence="6">
    <location>
        <begin position="126"/>
        <end position="155"/>
    </location>
</feature>
<dbReference type="InterPro" id="IPR034164">
    <property type="entry name" value="Pepsin-like_dom"/>
</dbReference>
<dbReference type="STRING" id="4829.A0A168R8S2"/>
<keyword evidence="4" id="KW-1015">Disulfide bond</keyword>
<organism evidence="8">
    <name type="scientific">Absidia glauca</name>
    <name type="common">Pin mould</name>
    <dbReference type="NCBI Taxonomy" id="4829"/>
    <lineage>
        <taxon>Eukaryota</taxon>
        <taxon>Fungi</taxon>
        <taxon>Fungi incertae sedis</taxon>
        <taxon>Mucoromycota</taxon>
        <taxon>Mucoromycotina</taxon>
        <taxon>Mucoromycetes</taxon>
        <taxon>Mucorales</taxon>
        <taxon>Cunninghamellaceae</taxon>
        <taxon>Absidia</taxon>
    </lineage>
</organism>
<evidence type="ECO:0000256" key="1">
    <source>
        <dbReference type="ARBA" id="ARBA00007447"/>
    </source>
</evidence>
<dbReference type="InterPro" id="IPR033121">
    <property type="entry name" value="PEPTIDASE_A1"/>
</dbReference>
<dbReference type="InterPro" id="IPR001461">
    <property type="entry name" value="Aspartic_peptidase_A1"/>
</dbReference>
<feature type="compositionally biased region" description="Acidic residues" evidence="6">
    <location>
        <begin position="135"/>
        <end position="151"/>
    </location>
</feature>
<dbReference type="PROSITE" id="PS00141">
    <property type="entry name" value="ASP_PROTEASE"/>
    <property type="match status" value="2"/>
</dbReference>
<dbReference type="OMA" id="MGFWTID"/>
<comment type="similarity">
    <text evidence="1 5">Belongs to the peptidase A1 family.</text>
</comment>
<evidence type="ECO:0000256" key="3">
    <source>
        <dbReference type="PIRSR" id="PIRSR601461-1"/>
    </source>
</evidence>
<feature type="disulfide bond" evidence="4">
    <location>
        <begin position="109"/>
        <end position="114"/>
    </location>
</feature>
<dbReference type="CDD" id="cd05471">
    <property type="entry name" value="pepsin_like"/>
    <property type="match status" value="1"/>
</dbReference>
<dbReference type="SUPFAM" id="SSF50630">
    <property type="entry name" value="Acid proteases"/>
    <property type="match status" value="1"/>
</dbReference>
<evidence type="ECO:0000259" key="7">
    <source>
        <dbReference type="PROSITE" id="PS51767"/>
    </source>
</evidence>
<evidence type="ECO:0000256" key="5">
    <source>
        <dbReference type="RuleBase" id="RU000454"/>
    </source>
</evidence>
<feature type="active site" evidence="3">
    <location>
        <position position="292"/>
    </location>
</feature>
<evidence type="ECO:0000256" key="4">
    <source>
        <dbReference type="PIRSR" id="PIRSR601461-2"/>
    </source>
</evidence>
<reference evidence="8" key="1">
    <citation type="submission" date="2016-04" db="EMBL/GenBank/DDBJ databases">
        <authorList>
            <person name="Evans L.H."/>
            <person name="Alamgir A."/>
            <person name="Owens N."/>
            <person name="Weber N.D."/>
            <person name="Virtaneva K."/>
            <person name="Barbian K."/>
            <person name="Babar A."/>
            <person name="Rosenke K."/>
        </authorList>
    </citation>
    <scope>NUCLEOTIDE SEQUENCE [LARGE SCALE GENOMIC DNA]</scope>
    <source>
        <strain evidence="8">CBS 101.48</strain>
    </source>
</reference>
<keyword evidence="9" id="KW-1185">Reference proteome</keyword>
<name>A0A168R8S2_ABSGL</name>
<dbReference type="GO" id="GO:0004190">
    <property type="term" value="F:aspartic-type endopeptidase activity"/>
    <property type="evidence" value="ECO:0007669"/>
    <property type="project" value="UniProtKB-KW"/>
</dbReference>
<keyword evidence="2 5" id="KW-0064">Aspartyl protease</keyword>
<dbReference type="InParanoid" id="A0A168R8S2"/>
<dbReference type="PROSITE" id="PS51767">
    <property type="entry name" value="PEPTIDASE_A1"/>
    <property type="match status" value="1"/>
</dbReference>
<dbReference type="PANTHER" id="PTHR47966">
    <property type="entry name" value="BETA-SITE APP-CLEAVING ENZYME, ISOFORM A-RELATED"/>
    <property type="match status" value="1"/>
</dbReference>
<evidence type="ECO:0000313" key="8">
    <source>
        <dbReference type="EMBL" id="SAM06294.1"/>
    </source>
</evidence>
<protein>
    <recommendedName>
        <fullName evidence="7">Peptidase A1 domain-containing protein</fullName>
    </recommendedName>
</protein>
<keyword evidence="5" id="KW-0378">Hydrolase</keyword>
<feature type="active site" evidence="3">
    <location>
        <position position="96"/>
    </location>
</feature>
<evidence type="ECO:0000313" key="9">
    <source>
        <dbReference type="Proteomes" id="UP000078561"/>
    </source>
</evidence>
<proteinExistence type="inferred from homology"/>
<evidence type="ECO:0000256" key="2">
    <source>
        <dbReference type="ARBA" id="ARBA00022750"/>
    </source>
</evidence>
<gene>
    <name evidence="8" type="primary">ABSGL_12182.1 scaffold 12718</name>
</gene>
<dbReference type="PRINTS" id="PR00792">
    <property type="entry name" value="PEPSIN"/>
</dbReference>
<dbReference type="Gene3D" id="2.40.70.10">
    <property type="entry name" value="Acid Proteases"/>
    <property type="match status" value="2"/>
</dbReference>
<dbReference type="OrthoDB" id="15189at2759"/>
<dbReference type="GO" id="GO:0006508">
    <property type="term" value="P:proteolysis"/>
    <property type="evidence" value="ECO:0007669"/>
    <property type="project" value="UniProtKB-KW"/>
</dbReference>
<evidence type="ECO:0000256" key="6">
    <source>
        <dbReference type="SAM" id="MobiDB-lite"/>
    </source>
</evidence>
<dbReference type="FunCoup" id="A0A168R8S2">
    <property type="interactions" value="64"/>
</dbReference>
<accession>A0A168R8S2</accession>
<dbReference type="EMBL" id="LT554584">
    <property type="protein sequence ID" value="SAM06294.1"/>
    <property type="molecule type" value="Genomic_DNA"/>
</dbReference>
<dbReference type="Pfam" id="PF00026">
    <property type="entry name" value="Asp"/>
    <property type="match status" value="2"/>
</dbReference>
<dbReference type="PANTHER" id="PTHR47966:SF51">
    <property type="entry name" value="BETA-SITE APP-CLEAVING ENZYME, ISOFORM A-RELATED"/>
    <property type="match status" value="1"/>
</dbReference>
<dbReference type="AlphaFoldDB" id="A0A168R8S2"/>
<dbReference type="InterPro" id="IPR001969">
    <property type="entry name" value="Aspartic_peptidase_AS"/>
</dbReference>
<feature type="domain" description="Peptidase A1" evidence="7">
    <location>
        <begin position="78"/>
        <end position="403"/>
    </location>
</feature>